<organism evidence="1">
    <name type="scientific">Anguilla anguilla</name>
    <name type="common">European freshwater eel</name>
    <name type="synonym">Muraena anguilla</name>
    <dbReference type="NCBI Taxonomy" id="7936"/>
    <lineage>
        <taxon>Eukaryota</taxon>
        <taxon>Metazoa</taxon>
        <taxon>Chordata</taxon>
        <taxon>Craniata</taxon>
        <taxon>Vertebrata</taxon>
        <taxon>Euteleostomi</taxon>
        <taxon>Actinopterygii</taxon>
        <taxon>Neopterygii</taxon>
        <taxon>Teleostei</taxon>
        <taxon>Anguilliformes</taxon>
        <taxon>Anguillidae</taxon>
        <taxon>Anguilla</taxon>
    </lineage>
</organism>
<evidence type="ECO:0000313" key="1">
    <source>
        <dbReference type="EMBL" id="JAH18466.1"/>
    </source>
</evidence>
<accession>A0A0E9QNG8</accession>
<protein>
    <submittedName>
        <fullName evidence="1">Uncharacterized protein</fullName>
    </submittedName>
</protein>
<dbReference type="EMBL" id="GBXM01090111">
    <property type="protein sequence ID" value="JAH18466.1"/>
    <property type="molecule type" value="Transcribed_RNA"/>
</dbReference>
<reference evidence="1" key="1">
    <citation type="submission" date="2014-11" db="EMBL/GenBank/DDBJ databases">
        <authorList>
            <person name="Amaro Gonzalez C."/>
        </authorList>
    </citation>
    <scope>NUCLEOTIDE SEQUENCE</scope>
</reference>
<name>A0A0E9QNG8_ANGAN</name>
<dbReference type="AlphaFoldDB" id="A0A0E9QNG8"/>
<proteinExistence type="predicted"/>
<sequence>MSKMTRVEPSLFLHYYYPRVLLQSKKVHSFRHLSS</sequence>
<reference evidence="1" key="2">
    <citation type="journal article" date="2015" name="Fish Shellfish Immunol.">
        <title>Early steps in the European eel (Anguilla anguilla)-Vibrio vulnificus interaction in the gills: Role of the RtxA13 toxin.</title>
        <authorList>
            <person name="Callol A."/>
            <person name="Pajuelo D."/>
            <person name="Ebbesson L."/>
            <person name="Teles M."/>
            <person name="MacKenzie S."/>
            <person name="Amaro C."/>
        </authorList>
    </citation>
    <scope>NUCLEOTIDE SEQUENCE</scope>
</reference>